<dbReference type="Proteomes" id="UP001145087">
    <property type="component" value="Unassembled WGS sequence"/>
</dbReference>
<protein>
    <submittedName>
        <fullName evidence="3">Glycosyltransferase</fullName>
        <ecNumber evidence="3">2.4.-.-</ecNumber>
    </submittedName>
</protein>
<dbReference type="EC" id="2.4.-.-" evidence="3"/>
<gene>
    <name evidence="3" type="ORF">OU798_04525</name>
</gene>
<feature type="domain" description="Glycosyltransferase 2-like" evidence="2">
    <location>
        <begin position="4"/>
        <end position="189"/>
    </location>
</feature>
<organism evidence="3 4">
    <name type="scientific">Draconibacterium aestuarii</name>
    <dbReference type="NCBI Taxonomy" id="2998507"/>
    <lineage>
        <taxon>Bacteria</taxon>
        <taxon>Pseudomonadati</taxon>
        <taxon>Bacteroidota</taxon>
        <taxon>Bacteroidia</taxon>
        <taxon>Marinilabiliales</taxon>
        <taxon>Prolixibacteraceae</taxon>
        <taxon>Draconibacterium</taxon>
    </lineage>
</organism>
<evidence type="ECO:0000256" key="1">
    <source>
        <dbReference type="SAM" id="Phobius"/>
    </source>
</evidence>
<dbReference type="AlphaFoldDB" id="A0A9X3J573"/>
<keyword evidence="1" id="KW-0812">Transmembrane</keyword>
<dbReference type="EMBL" id="JAPOHD010000008">
    <property type="protein sequence ID" value="MCY1719592.1"/>
    <property type="molecule type" value="Genomic_DNA"/>
</dbReference>
<dbReference type="GO" id="GO:0016757">
    <property type="term" value="F:glycosyltransferase activity"/>
    <property type="evidence" value="ECO:0007669"/>
    <property type="project" value="UniProtKB-KW"/>
</dbReference>
<comment type="caution">
    <text evidence="3">The sequence shown here is derived from an EMBL/GenBank/DDBJ whole genome shotgun (WGS) entry which is preliminary data.</text>
</comment>
<dbReference type="PANTHER" id="PTHR43179">
    <property type="entry name" value="RHAMNOSYLTRANSFERASE WBBL"/>
    <property type="match status" value="1"/>
</dbReference>
<proteinExistence type="predicted"/>
<dbReference type="InterPro" id="IPR001173">
    <property type="entry name" value="Glyco_trans_2-like"/>
</dbReference>
<evidence type="ECO:0000313" key="4">
    <source>
        <dbReference type="Proteomes" id="UP001145087"/>
    </source>
</evidence>
<dbReference type="Pfam" id="PF00535">
    <property type="entry name" value="Glycos_transf_2"/>
    <property type="match status" value="1"/>
</dbReference>
<feature type="transmembrane region" description="Helical" evidence="1">
    <location>
        <begin position="323"/>
        <end position="342"/>
    </location>
</feature>
<dbReference type="InterPro" id="IPR029044">
    <property type="entry name" value="Nucleotide-diphossugar_trans"/>
</dbReference>
<feature type="transmembrane region" description="Helical" evidence="1">
    <location>
        <begin position="257"/>
        <end position="275"/>
    </location>
</feature>
<keyword evidence="3" id="KW-0328">Glycosyltransferase</keyword>
<dbReference type="Gene3D" id="3.40.50.720">
    <property type="entry name" value="NAD(P)-binding Rossmann-like Domain"/>
    <property type="match status" value="1"/>
</dbReference>
<keyword evidence="1" id="KW-0472">Membrane</keyword>
<dbReference type="Gene3D" id="3.90.550.10">
    <property type="entry name" value="Spore Coat Polysaccharide Biosynthesis Protein SpsA, Chain A"/>
    <property type="match status" value="1"/>
</dbReference>
<dbReference type="RefSeq" id="WP_343331930.1">
    <property type="nucleotide sequence ID" value="NZ_JAPOHD010000008.1"/>
</dbReference>
<name>A0A9X3J573_9BACT</name>
<reference evidence="3" key="1">
    <citation type="submission" date="2022-11" db="EMBL/GenBank/DDBJ databases">
        <title>Marilongibacter aestuarii gen. nov., sp. nov., isolated from tidal flat sediment.</title>
        <authorList>
            <person name="Jiayan W."/>
        </authorList>
    </citation>
    <scope>NUCLEOTIDE SEQUENCE</scope>
    <source>
        <strain evidence="3">Z1-6</strain>
    </source>
</reference>
<dbReference type="PANTHER" id="PTHR43179:SF7">
    <property type="entry name" value="RHAMNOSYLTRANSFERASE WBBL"/>
    <property type="match status" value="1"/>
</dbReference>
<dbReference type="Pfam" id="PF13727">
    <property type="entry name" value="CoA_binding_3"/>
    <property type="match status" value="1"/>
</dbReference>
<feature type="transmembrane region" description="Helical" evidence="1">
    <location>
        <begin position="545"/>
        <end position="565"/>
    </location>
</feature>
<keyword evidence="4" id="KW-1185">Reference proteome</keyword>
<dbReference type="CDD" id="cd04186">
    <property type="entry name" value="GT_2_like_c"/>
    <property type="match status" value="1"/>
</dbReference>
<keyword evidence="3" id="KW-0808">Transferase</keyword>
<evidence type="ECO:0000259" key="2">
    <source>
        <dbReference type="Pfam" id="PF00535"/>
    </source>
</evidence>
<accession>A0A9X3J573</accession>
<sequence length="652" mass="74437">MELSIIIVNYNVKHFLEQCLHSVQKASKNMASEIIVVDNNSVDGSAQLIREKFPDIQFIQNIENVGFSKANNQGIKLSEGKYILLLNPDTVVEEDTFEKVLSYMDTHTDVGGLGVKMIDGKGTFLPESKRGLPTPWVAFYKMFGLSKLFPKSKKFGKYHLSYLNENEIHEVDVLAGAFMLMRKSALDKVGLLDETFFMYGEDIDLSYRIQLGGYKNIYFPETTIIHYKGESTKKGSLNYVKVFYNAMIIFAKKHFPGGKAGIFALLIQMAIYFRALISISRRIFEKVYLPVLDGLLIFAGFTFITPIWENLRFNTITYYPPEFLQMVVPAYSLFFLLGILFSGGYKKPVDLYKIARGILWGLISILLVYSLVDEKYRFSRALILLGSLWTWFSLLLFRLIFHWLKVKSFRLDIKRSRKIAIVGHSKEAGRVKQILEKTQIESELAGFIALDKTDRGENYIGELNQLHEIIRINRIDEIIFCAENLSSAEIIKAMLALTQLDVDYKIAPPESISIIGSNSIHTAGDLYVVNMNAISKAGNKRKKRLLDIEFALLFLLVSPLLIWFFKQKGNFGTNIFGVLSGKKSWIGYIPETETFETLPAIKNGILHPGDLFSEINLDKEKMAQLNMLYARNYRALTDAEILLKAWKNLDRK</sequence>
<feature type="transmembrane region" description="Helical" evidence="1">
    <location>
        <begin position="287"/>
        <end position="308"/>
    </location>
</feature>
<dbReference type="SUPFAM" id="SSF53448">
    <property type="entry name" value="Nucleotide-diphospho-sugar transferases"/>
    <property type="match status" value="1"/>
</dbReference>
<evidence type="ECO:0000313" key="3">
    <source>
        <dbReference type="EMBL" id="MCY1719592.1"/>
    </source>
</evidence>
<feature type="transmembrane region" description="Helical" evidence="1">
    <location>
        <begin position="354"/>
        <end position="372"/>
    </location>
</feature>
<keyword evidence="1" id="KW-1133">Transmembrane helix</keyword>
<feature type="transmembrane region" description="Helical" evidence="1">
    <location>
        <begin position="378"/>
        <end position="401"/>
    </location>
</feature>